<comment type="caution">
    <text evidence="5">The sequence shown here is derived from an EMBL/GenBank/DDBJ whole genome shotgun (WGS) entry which is preliminary data.</text>
</comment>
<protein>
    <submittedName>
        <fullName evidence="5">Acetolactate synthase large subunit</fullName>
    </submittedName>
</protein>
<dbReference type="PANTHER" id="PTHR18968">
    <property type="entry name" value="THIAMINE PYROPHOSPHATE ENZYMES"/>
    <property type="match status" value="1"/>
</dbReference>
<feature type="domain" description="Thiamine pyrophosphate enzyme TPP-binding" evidence="3">
    <location>
        <begin position="366"/>
        <end position="511"/>
    </location>
</feature>
<reference evidence="5 6" key="1">
    <citation type="submission" date="2017-08" db="EMBL/GenBank/DDBJ databases">
        <title>Fine stratification of microbial communities through a metagenomic profile of the photic zone.</title>
        <authorList>
            <person name="Haro-Moreno J.M."/>
            <person name="Lopez-Perez M."/>
            <person name="De La Torre J."/>
            <person name="Picazo A."/>
            <person name="Camacho A."/>
            <person name="Rodriguez-Valera F."/>
        </authorList>
    </citation>
    <scope>NUCLEOTIDE SEQUENCE [LARGE SCALE GENOMIC DNA]</scope>
    <source>
        <strain evidence="5">MED-G24</strain>
    </source>
</reference>
<dbReference type="PANTHER" id="PTHR18968:SF86">
    <property type="entry name" value="ACETOLACTATE SYNTHASE LARGE SUBUNIT ILVX-RELATED"/>
    <property type="match status" value="1"/>
</dbReference>
<dbReference type="InterPro" id="IPR029035">
    <property type="entry name" value="DHS-like_NAD/FAD-binding_dom"/>
</dbReference>
<dbReference type="EMBL" id="NTKD01000014">
    <property type="protein sequence ID" value="PDH40256.1"/>
    <property type="molecule type" value="Genomic_DNA"/>
</dbReference>
<proteinExistence type="inferred from homology"/>
<gene>
    <name evidence="5" type="ORF">CNE99_04085</name>
</gene>
<evidence type="ECO:0000313" key="5">
    <source>
        <dbReference type="EMBL" id="PDH40256.1"/>
    </source>
</evidence>
<dbReference type="SUPFAM" id="SSF52467">
    <property type="entry name" value="DHS-like NAD/FAD-binding domain"/>
    <property type="match status" value="1"/>
</dbReference>
<evidence type="ECO:0000256" key="2">
    <source>
        <dbReference type="ARBA" id="ARBA00023052"/>
    </source>
</evidence>
<dbReference type="Pfam" id="PF02775">
    <property type="entry name" value="TPP_enzyme_C"/>
    <property type="match status" value="1"/>
</dbReference>
<dbReference type="InterPro" id="IPR045229">
    <property type="entry name" value="TPP_enz"/>
</dbReference>
<evidence type="ECO:0000259" key="4">
    <source>
        <dbReference type="Pfam" id="PF02776"/>
    </source>
</evidence>
<feature type="domain" description="Thiamine pyrophosphate enzyme N-terminal TPP-binding" evidence="4">
    <location>
        <begin position="1"/>
        <end position="106"/>
    </location>
</feature>
<evidence type="ECO:0000313" key="6">
    <source>
        <dbReference type="Proteomes" id="UP000219327"/>
    </source>
</evidence>
<dbReference type="InterPro" id="IPR029061">
    <property type="entry name" value="THDP-binding"/>
</dbReference>
<dbReference type="Gene3D" id="3.40.50.970">
    <property type="match status" value="2"/>
</dbReference>
<dbReference type="CDD" id="cd07035">
    <property type="entry name" value="TPP_PYR_POX_like"/>
    <property type="match status" value="1"/>
</dbReference>
<dbReference type="Pfam" id="PF02776">
    <property type="entry name" value="TPP_enzyme_N"/>
    <property type="match status" value="1"/>
</dbReference>
<dbReference type="Gene3D" id="3.40.50.1220">
    <property type="entry name" value="TPP-binding domain"/>
    <property type="match status" value="1"/>
</dbReference>
<dbReference type="InterPro" id="IPR011766">
    <property type="entry name" value="TPP_enzyme_TPP-bd"/>
</dbReference>
<dbReference type="GO" id="GO:0003984">
    <property type="term" value="F:acetolactate synthase activity"/>
    <property type="evidence" value="ECO:0007669"/>
    <property type="project" value="TreeGrafter"/>
</dbReference>
<dbReference type="Proteomes" id="UP000219327">
    <property type="component" value="Unassembled WGS sequence"/>
</dbReference>
<dbReference type="GO" id="GO:0030976">
    <property type="term" value="F:thiamine pyrophosphate binding"/>
    <property type="evidence" value="ECO:0007669"/>
    <property type="project" value="InterPro"/>
</dbReference>
<dbReference type="CDD" id="cd02002">
    <property type="entry name" value="TPP_BFDC"/>
    <property type="match status" value="1"/>
</dbReference>
<accession>A0A2A5WVZ0</accession>
<dbReference type="NCBIfam" id="NF005760">
    <property type="entry name" value="PRK07586.1"/>
    <property type="match status" value="1"/>
</dbReference>
<dbReference type="GO" id="GO:0044281">
    <property type="term" value="P:small molecule metabolic process"/>
    <property type="evidence" value="ECO:0007669"/>
    <property type="project" value="UniProtKB-ARBA"/>
</dbReference>
<organism evidence="5 6">
    <name type="scientific">OM182 bacterium MED-G24</name>
    <dbReference type="NCBI Taxonomy" id="1986255"/>
    <lineage>
        <taxon>Bacteria</taxon>
        <taxon>Pseudomonadati</taxon>
        <taxon>Pseudomonadota</taxon>
        <taxon>Gammaproteobacteria</taxon>
        <taxon>OMG group</taxon>
        <taxon>OM182 clade</taxon>
    </lineage>
</organism>
<comment type="similarity">
    <text evidence="1">Belongs to the TPP enzyme family.</text>
</comment>
<dbReference type="GO" id="GO:0050660">
    <property type="term" value="F:flavin adenine dinucleotide binding"/>
    <property type="evidence" value="ECO:0007669"/>
    <property type="project" value="TreeGrafter"/>
</dbReference>
<dbReference type="InterPro" id="IPR012001">
    <property type="entry name" value="Thiamin_PyroP_enz_TPP-bd_dom"/>
</dbReference>
<name>A0A2A5WVZ0_9GAMM</name>
<keyword evidence="2" id="KW-0786">Thiamine pyrophosphate</keyword>
<dbReference type="SUPFAM" id="SSF52518">
    <property type="entry name" value="Thiamin diphosphate-binding fold (THDP-binding)"/>
    <property type="match status" value="2"/>
</dbReference>
<sequence>MNGAESMLDTLTNNGVDVCFTNPGTSEMHMVAAMGKSDAMRAILCLFEGVCSGAADGYGRIANKPACTLFHLGPGLSNASANIHNARKASSPMLNLVGDHATYHKKYDAPLNSDVIGLATPVSHWVRTSKDAASLPADAAEAVQAANVMPGQISTLIVPADCAWDESVAPLGAQEMPKTPTVEDAAVKRAAEMLSNGKPTAILMSKMALYEECLELADQISQATGARVYCDTLNRIIQRGEGRCRVERLGYFAEQATEQIKDLEQLIVVGTKAPVGFFAYPGKVSEFYPENCDLHTLAHFSEDAEDALSKLAAELDAVSRTPRRISLDRPGLGSGELSPRTIGQAFAEMLPTDAIVVDEGGTCGGGCFTFSETAEPHDWLGITGGSIGYGLPAAIGAAVAGNGRKTICLHGDGGAMYTIQSLWTMARENLDICVVIFANRKYQILQVELSRVGAQSMTPRTLDVLDLTRPDLDFVQMAQGMGVPATRATTTEEFNAQFAAAMTEKGPRLIEAMLDR</sequence>
<evidence type="ECO:0000256" key="1">
    <source>
        <dbReference type="ARBA" id="ARBA00007812"/>
    </source>
</evidence>
<dbReference type="AlphaFoldDB" id="A0A2A5WVZ0"/>
<evidence type="ECO:0000259" key="3">
    <source>
        <dbReference type="Pfam" id="PF02775"/>
    </source>
</evidence>